<dbReference type="Proteomes" id="UP000636755">
    <property type="component" value="Unassembled WGS sequence"/>
</dbReference>
<dbReference type="EMBL" id="JACOPS010000002">
    <property type="protein sequence ID" value="MBC5727889.1"/>
    <property type="molecule type" value="Genomic_DNA"/>
</dbReference>
<name>A0ABR7HK34_9FIRM</name>
<evidence type="ECO:0000313" key="4">
    <source>
        <dbReference type="Proteomes" id="UP000636755"/>
    </source>
</evidence>
<keyword evidence="1" id="KW-0732">Signal</keyword>
<feature type="domain" description="Dockerin" evidence="2">
    <location>
        <begin position="171"/>
        <end position="237"/>
    </location>
</feature>
<dbReference type="PROSITE" id="PS51766">
    <property type="entry name" value="DOCKERIN"/>
    <property type="match status" value="1"/>
</dbReference>
<evidence type="ECO:0000256" key="1">
    <source>
        <dbReference type="SAM" id="SignalP"/>
    </source>
</evidence>
<reference evidence="3 4" key="1">
    <citation type="submission" date="2020-08" db="EMBL/GenBank/DDBJ databases">
        <title>Genome public.</title>
        <authorList>
            <person name="Liu C."/>
            <person name="Sun Q."/>
        </authorList>
    </citation>
    <scope>NUCLEOTIDE SEQUENCE [LARGE SCALE GENOMIC DNA]</scope>
    <source>
        <strain evidence="3 4">NSJ-71</strain>
    </source>
</reference>
<proteinExistence type="predicted"/>
<feature type="chain" id="PRO_5046186518" description="Dockerin domain-containing protein" evidence="1">
    <location>
        <begin position="29"/>
        <end position="237"/>
    </location>
</feature>
<dbReference type="InterPro" id="IPR016134">
    <property type="entry name" value="Dockerin_dom"/>
</dbReference>
<protein>
    <recommendedName>
        <fullName evidence="2">Dockerin domain-containing protein</fullName>
    </recommendedName>
</protein>
<evidence type="ECO:0000313" key="3">
    <source>
        <dbReference type="EMBL" id="MBC5727889.1"/>
    </source>
</evidence>
<dbReference type="RefSeq" id="WP_186935133.1">
    <property type="nucleotide sequence ID" value="NZ_JACOPS010000002.1"/>
</dbReference>
<dbReference type="InterPro" id="IPR018247">
    <property type="entry name" value="EF_Hand_1_Ca_BS"/>
</dbReference>
<feature type="signal peptide" evidence="1">
    <location>
        <begin position="1"/>
        <end position="28"/>
    </location>
</feature>
<organism evidence="3 4">
    <name type="scientific">Ruminococcus intestinalis</name>
    <dbReference type="NCBI Taxonomy" id="2763066"/>
    <lineage>
        <taxon>Bacteria</taxon>
        <taxon>Bacillati</taxon>
        <taxon>Bacillota</taxon>
        <taxon>Clostridia</taxon>
        <taxon>Eubacteriales</taxon>
        <taxon>Oscillospiraceae</taxon>
        <taxon>Ruminococcus</taxon>
    </lineage>
</organism>
<sequence>MLKKFTCTALAVLIMISGMICVSATSKADFSLENAKEYFTLMNGCSRTALKNYNDEDTVDAIVYCGLDLSSPKIMFYLSMFYIANDIDTEKITADPAYCTQIIGNLNAYLEKKGIVNGKSDEFFSNYKNEISQNKLRFSTVGAYTFKAKKTVVQKMLDDGNTDFVIVGTGFMLKECDVNADGKINDNDVKTVQNLSADIIKTECSDEEKFVLYSADLDDNGKININDATALQQKMTA</sequence>
<dbReference type="Gene3D" id="1.10.1330.10">
    <property type="entry name" value="Dockerin domain"/>
    <property type="match status" value="1"/>
</dbReference>
<keyword evidence="4" id="KW-1185">Reference proteome</keyword>
<dbReference type="InterPro" id="IPR036439">
    <property type="entry name" value="Dockerin_dom_sf"/>
</dbReference>
<dbReference type="SUPFAM" id="SSF63446">
    <property type="entry name" value="Type I dockerin domain"/>
    <property type="match status" value="1"/>
</dbReference>
<gene>
    <name evidence="3" type="ORF">H8R91_05030</name>
</gene>
<dbReference type="PROSITE" id="PS00018">
    <property type="entry name" value="EF_HAND_1"/>
    <property type="match status" value="1"/>
</dbReference>
<evidence type="ECO:0000259" key="2">
    <source>
        <dbReference type="PROSITE" id="PS51766"/>
    </source>
</evidence>
<comment type="caution">
    <text evidence="3">The sequence shown here is derived from an EMBL/GenBank/DDBJ whole genome shotgun (WGS) entry which is preliminary data.</text>
</comment>
<accession>A0ABR7HK34</accession>